<dbReference type="Proteomes" id="UP001597189">
    <property type="component" value="Unassembled WGS sequence"/>
</dbReference>
<dbReference type="EMBL" id="JBHTOD010000003">
    <property type="protein sequence ID" value="MFD1455052.1"/>
    <property type="molecule type" value="Genomic_DNA"/>
</dbReference>
<name>A0ABW4D4T4_9LACO</name>
<comment type="caution">
    <text evidence="1">The sequence shown here is derived from an EMBL/GenBank/DDBJ whole genome shotgun (WGS) entry which is preliminary data.</text>
</comment>
<sequence>MTIPKIQGDVNKFIRHHDLYLNFVTQQTSQGESIEADGKGTLLTRGIRRFDQAHNRFQLYNENGEVYVGPYLTSQDLQRTLARFMASGVDKPASRWDAELGVLVFLIHELNQQGFVVTGGVQETQHIWQSTNDRWVAHEVLEANGEDWLAKMPDQTDFLRPSDLPKVLLTTTGDYYAVRDQHGSVVIDNVPLEKLVSVLLGLRLGIPAWALTSLLLAPRVSTESFADAQLVITRNDCSAAHEIRTLADFDAVAALPILHDHQHQTYQYQFDTPHEQLGDPMTASVFCGMTSFIYHGMPLRDLTADENLTAWLANLAFSAGMRISLRQQRQVHQASVEALIVTDGIINKLQLKENDEQRGEIETVYDVYAGDADDPIMYDLAFDELVTALLVVGQMQGILKFPN</sequence>
<evidence type="ECO:0000313" key="2">
    <source>
        <dbReference type="Proteomes" id="UP001597189"/>
    </source>
</evidence>
<reference evidence="2" key="1">
    <citation type="journal article" date="2019" name="Int. J. Syst. Evol. Microbiol.">
        <title>The Global Catalogue of Microorganisms (GCM) 10K type strain sequencing project: providing services to taxonomists for standard genome sequencing and annotation.</title>
        <authorList>
            <consortium name="The Broad Institute Genomics Platform"/>
            <consortium name="The Broad Institute Genome Sequencing Center for Infectious Disease"/>
            <person name="Wu L."/>
            <person name="Ma J."/>
        </authorList>
    </citation>
    <scope>NUCLEOTIDE SEQUENCE [LARGE SCALE GENOMIC DNA]</scope>
    <source>
        <strain evidence="2">CCM 8979</strain>
    </source>
</reference>
<protein>
    <submittedName>
        <fullName evidence="1">Uncharacterized protein</fullName>
    </submittedName>
</protein>
<keyword evidence="2" id="KW-1185">Reference proteome</keyword>
<dbReference type="RefSeq" id="WP_203643940.1">
    <property type="nucleotide sequence ID" value="NZ_BOLN01000003.1"/>
</dbReference>
<evidence type="ECO:0000313" key="1">
    <source>
        <dbReference type="EMBL" id="MFD1455052.1"/>
    </source>
</evidence>
<proteinExistence type="predicted"/>
<accession>A0ABW4D4T4</accession>
<gene>
    <name evidence="1" type="ORF">ACFQ44_05025</name>
</gene>
<organism evidence="1 2">
    <name type="scientific">Levilactobacillus lanxiensis</name>
    <dbReference type="NCBI Taxonomy" id="2799568"/>
    <lineage>
        <taxon>Bacteria</taxon>
        <taxon>Bacillati</taxon>
        <taxon>Bacillota</taxon>
        <taxon>Bacilli</taxon>
        <taxon>Lactobacillales</taxon>
        <taxon>Lactobacillaceae</taxon>
        <taxon>Levilactobacillus</taxon>
    </lineage>
</organism>